<evidence type="ECO:0000256" key="10">
    <source>
        <dbReference type="ARBA" id="ARBA00023145"/>
    </source>
</evidence>
<evidence type="ECO:0000256" key="3">
    <source>
        <dbReference type="ARBA" id="ARBA00007447"/>
    </source>
</evidence>
<evidence type="ECO:0000256" key="4">
    <source>
        <dbReference type="ARBA" id="ARBA00013216"/>
    </source>
</evidence>
<dbReference type="PROSITE" id="PS00141">
    <property type="entry name" value="ASP_PROTEASE"/>
    <property type="match status" value="2"/>
</dbReference>
<keyword evidence="6 13" id="KW-0645">Protease</keyword>
<evidence type="ECO:0000313" key="15">
    <source>
        <dbReference type="EMBL" id="KAK2086337.1"/>
    </source>
</evidence>
<dbReference type="PANTHER" id="PTHR47966:SF24">
    <property type="entry name" value="RENIN"/>
    <property type="match status" value="1"/>
</dbReference>
<keyword evidence="9 13" id="KW-0378">Hydrolase</keyword>
<dbReference type="Proteomes" id="UP001266305">
    <property type="component" value="Unassembled WGS sequence"/>
</dbReference>
<evidence type="ECO:0000256" key="8">
    <source>
        <dbReference type="ARBA" id="ARBA00022750"/>
    </source>
</evidence>
<proteinExistence type="inferred from homology"/>
<comment type="similarity">
    <text evidence="3 13">Belongs to the peptidase A1 family.</text>
</comment>
<dbReference type="InterPro" id="IPR021109">
    <property type="entry name" value="Peptidase_aspartic_dom_sf"/>
</dbReference>
<organism evidence="15 16">
    <name type="scientific">Saguinus oedipus</name>
    <name type="common">Cotton-top tamarin</name>
    <name type="synonym">Oedipomidas oedipus</name>
    <dbReference type="NCBI Taxonomy" id="9490"/>
    <lineage>
        <taxon>Eukaryota</taxon>
        <taxon>Metazoa</taxon>
        <taxon>Chordata</taxon>
        <taxon>Craniata</taxon>
        <taxon>Vertebrata</taxon>
        <taxon>Euteleostomi</taxon>
        <taxon>Mammalia</taxon>
        <taxon>Eutheria</taxon>
        <taxon>Euarchontoglires</taxon>
        <taxon>Primates</taxon>
        <taxon>Haplorrhini</taxon>
        <taxon>Platyrrhini</taxon>
        <taxon>Cebidae</taxon>
        <taxon>Callitrichinae</taxon>
        <taxon>Saguinus</taxon>
    </lineage>
</organism>
<accession>A0ABQ9TNJ2</accession>
<sequence>MPSIRESLKERGVDMARLGPERMALVNVTSSVILTNYMDTQYYGEIGIGTPPQTFKVVFDTGSSNVWVPSSKCSRLYTACVYHKLFDASDSSSYKHNGTELTLRYSTGTVSGFLSQDVITVGGITVTQTFGEVTEMPALPFMLAEFDGVVGMGFIEQAIGRVTPLFDNIMSQGVLKEDVFSFYYNRNSQSLGGQIVLGGSDPQHYEGNFHYINLIRTGLWQIPMKGSEILNTPQTPKIAVVTGVGEAWRTEKGGTWGEAVEGNSTFPPPLTASVGHQPGLHPYSHTQEGQAAWRVSVGSSILLCEDGCLALVDTGASYISGSTSSIEKLMEALGAKKRLFDYVVKCNEGPMLPDISFHLGGKEYTLTSADYVFQESYSSKKLCTLAIHAMDIPPPTGPTWALGATFIRKFYTEFDRGNNRIGFALAR</sequence>
<dbReference type="InterPro" id="IPR033121">
    <property type="entry name" value="PEPTIDASE_A1"/>
</dbReference>
<dbReference type="InterPro" id="IPR001461">
    <property type="entry name" value="Aspartic_peptidase_A1"/>
</dbReference>
<evidence type="ECO:0000313" key="16">
    <source>
        <dbReference type="Proteomes" id="UP001266305"/>
    </source>
</evidence>
<evidence type="ECO:0000256" key="11">
    <source>
        <dbReference type="ARBA" id="ARBA00023157"/>
    </source>
</evidence>
<gene>
    <name evidence="15" type="ORF">P7K49_035762</name>
</gene>
<evidence type="ECO:0000256" key="7">
    <source>
        <dbReference type="ARBA" id="ARBA00022729"/>
    </source>
</evidence>
<dbReference type="EMBL" id="JASSZA010000020">
    <property type="protein sequence ID" value="KAK2086337.1"/>
    <property type="molecule type" value="Genomic_DNA"/>
</dbReference>
<dbReference type="PROSITE" id="PS51767">
    <property type="entry name" value="PEPTIDASE_A1"/>
    <property type="match status" value="1"/>
</dbReference>
<evidence type="ECO:0000256" key="9">
    <source>
        <dbReference type="ARBA" id="ARBA00022801"/>
    </source>
</evidence>
<evidence type="ECO:0000256" key="1">
    <source>
        <dbReference type="ARBA" id="ARBA00000430"/>
    </source>
</evidence>
<keyword evidence="8 13" id="KW-0064">Aspartyl protease</keyword>
<name>A0ABQ9TNJ2_SAGOE</name>
<reference evidence="15 16" key="1">
    <citation type="submission" date="2023-05" db="EMBL/GenBank/DDBJ databases">
        <title>B98-5 Cell Line De Novo Hybrid Assembly: An Optical Mapping Approach.</title>
        <authorList>
            <person name="Kananen K."/>
            <person name="Auerbach J.A."/>
            <person name="Kautto E."/>
            <person name="Blachly J.S."/>
        </authorList>
    </citation>
    <scope>NUCLEOTIDE SEQUENCE [LARGE SCALE GENOMIC DNA]</scope>
    <source>
        <strain evidence="15">B95-8</strain>
        <tissue evidence="15">Cell line</tissue>
    </source>
</reference>
<dbReference type="PANTHER" id="PTHR47966">
    <property type="entry name" value="BETA-SITE APP-CLEAVING ENZYME, ISOFORM A-RELATED"/>
    <property type="match status" value="1"/>
</dbReference>
<dbReference type="Gene3D" id="2.40.70.10">
    <property type="entry name" value="Acid Proteases"/>
    <property type="match status" value="2"/>
</dbReference>
<evidence type="ECO:0000256" key="2">
    <source>
        <dbReference type="ARBA" id="ARBA00004613"/>
    </source>
</evidence>
<comment type="catalytic activity">
    <reaction evidence="1">
        <text>Cleavage of Leu-|-Xaa bond in angiotensinogen to generate angiotensin I.</text>
        <dbReference type="EC" id="3.4.23.15"/>
    </reaction>
</comment>
<dbReference type="Pfam" id="PF00026">
    <property type="entry name" value="Asp"/>
    <property type="match status" value="2"/>
</dbReference>
<evidence type="ECO:0000256" key="13">
    <source>
        <dbReference type="RuleBase" id="RU000454"/>
    </source>
</evidence>
<feature type="domain" description="Peptidase A1" evidence="14">
    <location>
        <begin position="42"/>
        <end position="424"/>
    </location>
</feature>
<dbReference type="SUPFAM" id="SSF50630">
    <property type="entry name" value="Acid proteases"/>
    <property type="match status" value="1"/>
</dbReference>
<dbReference type="PRINTS" id="PR00792">
    <property type="entry name" value="PEPSIN"/>
</dbReference>
<evidence type="ECO:0000256" key="5">
    <source>
        <dbReference type="ARBA" id="ARBA00022525"/>
    </source>
</evidence>
<comment type="caution">
    <text evidence="15">The sequence shown here is derived from an EMBL/GenBank/DDBJ whole genome shotgun (WGS) entry which is preliminary data.</text>
</comment>
<keyword evidence="16" id="KW-1185">Reference proteome</keyword>
<dbReference type="InterPro" id="IPR001969">
    <property type="entry name" value="Aspartic_peptidase_AS"/>
</dbReference>
<keyword evidence="7" id="KW-0732">Signal</keyword>
<keyword evidence="5" id="KW-0964">Secreted</keyword>
<dbReference type="Gene3D" id="2.60.40.1960">
    <property type="match status" value="1"/>
</dbReference>
<keyword evidence="10" id="KW-0865">Zymogen</keyword>
<keyword evidence="11" id="KW-1015">Disulfide bond</keyword>
<protein>
    <recommendedName>
        <fullName evidence="4">renin</fullName>
        <ecNumber evidence="4">3.4.23.15</ecNumber>
    </recommendedName>
    <alternativeName>
        <fullName evidence="12">Angiotensinogenase</fullName>
    </alternativeName>
</protein>
<evidence type="ECO:0000256" key="6">
    <source>
        <dbReference type="ARBA" id="ARBA00022670"/>
    </source>
</evidence>
<evidence type="ECO:0000259" key="14">
    <source>
        <dbReference type="PROSITE" id="PS51767"/>
    </source>
</evidence>
<evidence type="ECO:0000256" key="12">
    <source>
        <dbReference type="ARBA" id="ARBA00032220"/>
    </source>
</evidence>
<dbReference type="EC" id="3.4.23.15" evidence="4"/>
<comment type="subcellular location">
    <subcellularLocation>
        <location evidence="2">Secreted</location>
    </subcellularLocation>
</comment>